<gene>
    <name evidence="2" type="ORF">Aco04nite_55430</name>
</gene>
<protein>
    <submittedName>
        <fullName evidence="2">Uncharacterized protein</fullName>
    </submittedName>
</protein>
<organism evidence="2 3">
    <name type="scientific">Winogradskya consettensis</name>
    <dbReference type="NCBI Taxonomy" id="113560"/>
    <lineage>
        <taxon>Bacteria</taxon>
        <taxon>Bacillati</taxon>
        <taxon>Actinomycetota</taxon>
        <taxon>Actinomycetes</taxon>
        <taxon>Micromonosporales</taxon>
        <taxon>Micromonosporaceae</taxon>
        <taxon>Winogradskya</taxon>
    </lineage>
</organism>
<name>A0A919VWA7_9ACTN</name>
<feature type="transmembrane region" description="Helical" evidence="1">
    <location>
        <begin position="213"/>
        <end position="235"/>
    </location>
</feature>
<accession>A0A919VWA7</accession>
<evidence type="ECO:0000256" key="1">
    <source>
        <dbReference type="SAM" id="Phobius"/>
    </source>
</evidence>
<sequence length="307" mass="31807">MTTTIMPVRVQRWNRPLLVLAAAMAVLTIATLAGLAADDRIVTGAPVWLKPFKFSVSFVLYAGTLAWMLTLLPRRSRLAEWSTVVIVAMGVAEMVVIAGQAARGQTSHYNQTSALNSVLWNVMGTAIMVLFVAQIVIAVVVLRARIADRVAALGVRLGLGLSSLGMLAAIPMVLPTAAPGIDDIAGAHSVGTLDGGPGLPVLGWSTVGGDLRAGHFVGLHALQALPLLALLLARLGGRLAQRTQIGLLRVAGTAYGATTVVLTWQALRGQSVVHPDALTLTALAVIVAATATAAGVYLAANRKAVTA</sequence>
<feature type="transmembrane region" description="Helical" evidence="1">
    <location>
        <begin position="154"/>
        <end position="174"/>
    </location>
</feature>
<reference evidence="2" key="1">
    <citation type="submission" date="2021-03" db="EMBL/GenBank/DDBJ databases">
        <title>Whole genome shotgun sequence of Actinoplanes consettensis NBRC 14913.</title>
        <authorList>
            <person name="Komaki H."/>
            <person name="Tamura T."/>
        </authorList>
    </citation>
    <scope>NUCLEOTIDE SEQUENCE</scope>
    <source>
        <strain evidence="2">NBRC 14913</strain>
    </source>
</reference>
<feature type="transmembrane region" description="Helical" evidence="1">
    <location>
        <begin position="84"/>
        <end position="102"/>
    </location>
</feature>
<feature type="transmembrane region" description="Helical" evidence="1">
    <location>
        <begin position="52"/>
        <end position="72"/>
    </location>
</feature>
<feature type="transmembrane region" description="Helical" evidence="1">
    <location>
        <begin position="247"/>
        <end position="267"/>
    </location>
</feature>
<evidence type="ECO:0000313" key="2">
    <source>
        <dbReference type="EMBL" id="GIM77455.1"/>
    </source>
</evidence>
<dbReference type="Proteomes" id="UP000680865">
    <property type="component" value="Unassembled WGS sequence"/>
</dbReference>
<dbReference type="RefSeq" id="WP_213000143.1">
    <property type="nucleotide sequence ID" value="NZ_BAAATW010000016.1"/>
</dbReference>
<dbReference type="EMBL" id="BOQP01000030">
    <property type="protein sequence ID" value="GIM77455.1"/>
    <property type="molecule type" value="Genomic_DNA"/>
</dbReference>
<keyword evidence="1" id="KW-0812">Transmembrane</keyword>
<dbReference type="AlphaFoldDB" id="A0A919VWA7"/>
<proteinExistence type="predicted"/>
<evidence type="ECO:0000313" key="3">
    <source>
        <dbReference type="Proteomes" id="UP000680865"/>
    </source>
</evidence>
<keyword evidence="1" id="KW-1133">Transmembrane helix</keyword>
<feature type="transmembrane region" description="Helical" evidence="1">
    <location>
        <begin position="122"/>
        <end position="142"/>
    </location>
</feature>
<keyword evidence="3" id="KW-1185">Reference proteome</keyword>
<keyword evidence="1" id="KW-0472">Membrane</keyword>
<comment type="caution">
    <text evidence="2">The sequence shown here is derived from an EMBL/GenBank/DDBJ whole genome shotgun (WGS) entry which is preliminary data.</text>
</comment>
<feature type="transmembrane region" description="Helical" evidence="1">
    <location>
        <begin position="279"/>
        <end position="300"/>
    </location>
</feature>